<reference evidence="1 2" key="1">
    <citation type="submission" date="2015-01" db="EMBL/GenBank/DDBJ databases">
        <title>Evolution of Trichinella species and genotypes.</title>
        <authorList>
            <person name="Korhonen P.K."/>
            <person name="Edoardo P."/>
            <person name="Giuseppe L.R."/>
            <person name="Gasser R.B."/>
        </authorList>
    </citation>
    <scope>NUCLEOTIDE SEQUENCE [LARGE SCALE GENOMIC DNA]</scope>
    <source>
        <strain evidence="1">ISS141</strain>
    </source>
</reference>
<name>A0A0V0XHD6_TRIPS</name>
<dbReference type="AlphaFoldDB" id="A0A0V0XHD6"/>
<accession>A0A0V0XHD6</accession>
<comment type="caution">
    <text evidence="1">The sequence shown here is derived from an EMBL/GenBank/DDBJ whole genome shotgun (WGS) entry which is preliminary data.</text>
</comment>
<organism evidence="1 2">
    <name type="scientific">Trichinella pseudospiralis</name>
    <name type="common">Parasitic roundworm</name>
    <dbReference type="NCBI Taxonomy" id="6337"/>
    <lineage>
        <taxon>Eukaryota</taxon>
        <taxon>Metazoa</taxon>
        <taxon>Ecdysozoa</taxon>
        <taxon>Nematoda</taxon>
        <taxon>Enoplea</taxon>
        <taxon>Dorylaimia</taxon>
        <taxon>Trichinellida</taxon>
        <taxon>Trichinellidae</taxon>
        <taxon>Trichinella</taxon>
    </lineage>
</organism>
<protein>
    <submittedName>
        <fullName evidence="1">Uncharacterized protein</fullName>
    </submittedName>
</protein>
<evidence type="ECO:0000313" key="1">
    <source>
        <dbReference type="EMBL" id="KRX87300.1"/>
    </source>
</evidence>
<sequence length="78" mass="8774">MVRERLATEVVPRYYRLPAPEDFVLRSHLIPVTSALKLSILCDSKLVILYHGCSFSALNLLSGAVLELISRVSYVRTL</sequence>
<gene>
    <name evidence="1" type="ORF">T4E_11403</name>
</gene>
<evidence type="ECO:0000313" key="2">
    <source>
        <dbReference type="Proteomes" id="UP000054815"/>
    </source>
</evidence>
<dbReference type="Proteomes" id="UP000054815">
    <property type="component" value="Unassembled WGS sequence"/>
</dbReference>
<proteinExistence type="predicted"/>
<dbReference type="EMBL" id="JYDU01000295">
    <property type="protein sequence ID" value="KRX87300.1"/>
    <property type="molecule type" value="Genomic_DNA"/>
</dbReference>